<evidence type="ECO:0000313" key="2">
    <source>
        <dbReference type="EMBL" id="CAH7683242.1"/>
    </source>
</evidence>
<feature type="compositionally biased region" description="Polar residues" evidence="1">
    <location>
        <begin position="8"/>
        <end position="20"/>
    </location>
</feature>
<feature type="region of interest" description="Disordered" evidence="1">
    <location>
        <begin position="1"/>
        <end position="26"/>
    </location>
</feature>
<name>A0AAV0BAS5_PHAPC</name>
<dbReference type="EMBL" id="CALTRL010004573">
    <property type="protein sequence ID" value="CAH7683242.1"/>
    <property type="molecule type" value="Genomic_DNA"/>
</dbReference>
<dbReference type="Proteomes" id="UP001153365">
    <property type="component" value="Unassembled WGS sequence"/>
</dbReference>
<reference evidence="2" key="1">
    <citation type="submission" date="2022-06" db="EMBL/GenBank/DDBJ databases">
        <authorList>
            <consortium name="SYNGENTA / RWTH Aachen University"/>
        </authorList>
    </citation>
    <scope>NUCLEOTIDE SEQUENCE</scope>
</reference>
<organism evidence="2 3">
    <name type="scientific">Phakopsora pachyrhizi</name>
    <name type="common">Asian soybean rust disease fungus</name>
    <dbReference type="NCBI Taxonomy" id="170000"/>
    <lineage>
        <taxon>Eukaryota</taxon>
        <taxon>Fungi</taxon>
        <taxon>Dikarya</taxon>
        <taxon>Basidiomycota</taxon>
        <taxon>Pucciniomycotina</taxon>
        <taxon>Pucciniomycetes</taxon>
        <taxon>Pucciniales</taxon>
        <taxon>Phakopsoraceae</taxon>
        <taxon>Phakopsora</taxon>
    </lineage>
</organism>
<gene>
    <name evidence="2" type="ORF">PPACK8108_LOCUS16668</name>
</gene>
<dbReference type="AlphaFoldDB" id="A0AAV0BAS5"/>
<protein>
    <submittedName>
        <fullName evidence="2">Uncharacterized protein</fullName>
    </submittedName>
</protein>
<proteinExistence type="predicted"/>
<comment type="caution">
    <text evidence="2">The sequence shown here is derived from an EMBL/GenBank/DDBJ whole genome shotgun (WGS) entry which is preliminary data.</text>
</comment>
<sequence length="305" mass="34338">MAALLGHRSSNTSQSGTINSRIPLDPPTQRQISSSINLLLTPFLNQASALIMLDNQLEIKAVDDLCNFTYNEVADATVGFNIIDDSNFFKSNVNQSVLQGTCENTPRAKNGVAENSFHLSKVEENDVNASKYLAVPTDLCLRSVETQTDKESCYAKQESLVIDLQSKLSTSEAYLVDQSSWKDHDMKNDSKILEESTRCTTNGKDRMTETVGSDEDSPLVSIDEKIKTWLEDLNTWPAHKNDTKLQALKDIHSNKEATLDFQYKQRIQELNFEVQRTKSELEMIKERDEGQQFLRLNNKHGGGQL</sequence>
<evidence type="ECO:0000313" key="3">
    <source>
        <dbReference type="Proteomes" id="UP001153365"/>
    </source>
</evidence>
<evidence type="ECO:0000256" key="1">
    <source>
        <dbReference type="SAM" id="MobiDB-lite"/>
    </source>
</evidence>
<accession>A0AAV0BAS5</accession>
<keyword evidence="3" id="KW-1185">Reference proteome</keyword>